<dbReference type="GO" id="GO:0016798">
    <property type="term" value="F:hydrolase activity, acting on glycosyl bonds"/>
    <property type="evidence" value="ECO:0007669"/>
    <property type="project" value="UniProtKB-KW"/>
</dbReference>
<gene>
    <name evidence="12" type="ORF">MNBD_GAMMA25-287</name>
</gene>
<dbReference type="GO" id="GO:0071555">
    <property type="term" value="P:cell wall organization"/>
    <property type="evidence" value="ECO:0007669"/>
    <property type="project" value="UniProtKB-KW"/>
</dbReference>
<evidence type="ECO:0000256" key="10">
    <source>
        <dbReference type="ARBA" id="ARBA00030835"/>
    </source>
</evidence>
<dbReference type="InterPro" id="IPR019301">
    <property type="entry name" value="Flagellar_prot_FlgJ_N"/>
</dbReference>
<organism evidence="12">
    <name type="scientific">hydrothermal vent metagenome</name>
    <dbReference type="NCBI Taxonomy" id="652676"/>
    <lineage>
        <taxon>unclassified sequences</taxon>
        <taxon>metagenomes</taxon>
        <taxon>ecological metagenomes</taxon>
    </lineage>
</organism>
<keyword evidence="12" id="KW-0966">Cell projection</keyword>
<evidence type="ECO:0000256" key="8">
    <source>
        <dbReference type="ARBA" id="ARBA00023295"/>
    </source>
</evidence>
<evidence type="ECO:0000256" key="4">
    <source>
        <dbReference type="ARBA" id="ARBA00007974"/>
    </source>
</evidence>
<dbReference type="GO" id="GO:0004040">
    <property type="term" value="F:amidase activity"/>
    <property type="evidence" value="ECO:0007669"/>
    <property type="project" value="InterPro"/>
</dbReference>
<evidence type="ECO:0000259" key="11">
    <source>
        <dbReference type="SMART" id="SM00047"/>
    </source>
</evidence>
<keyword evidence="9" id="KW-0961">Cell wall biogenesis/degradation</keyword>
<dbReference type="Gene3D" id="2.10.70.40">
    <property type="entry name" value="peptidoglycan hydrolase"/>
    <property type="match status" value="1"/>
</dbReference>
<evidence type="ECO:0000313" key="12">
    <source>
        <dbReference type="EMBL" id="VAX10558.1"/>
    </source>
</evidence>
<keyword evidence="7 12" id="KW-0378">Hydrolase</keyword>
<dbReference type="InterPro" id="IPR013377">
    <property type="entry name" value="FlgJ"/>
</dbReference>
<dbReference type="SMART" id="SM00047">
    <property type="entry name" value="LYZ2"/>
    <property type="match status" value="1"/>
</dbReference>
<name>A0A3B1BGQ1_9ZZZZ</name>
<evidence type="ECO:0000256" key="1">
    <source>
        <dbReference type="ARBA" id="ARBA00002954"/>
    </source>
</evidence>
<comment type="function">
    <text evidence="1">Flagellum-specific muramidase which hydrolyzes the peptidoglycan layer to assemble the rod structure in the periplasmic space.</text>
</comment>
<dbReference type="GO" id="GO:0042597">
    <property type="term" value="C:periplasmic space"/>
    <property type="evidence" value="ECO:0007669"/>
    <property type="project" value="UniProtKB-SubCell"/>
</dbReference>
<proteinExistence type="inferred from homology"/>
<dbReference type="EMBL" id="UOFY01000052">
    <property type="protein sequence ID" value="VAX10558.1"/>
    <property type="molecule type" value="Genomic_DNA"/>
</dbReference>
<dbReference type="NCBIfam" id="TIGR02541">
    <property type="entry name" value="flagell_FlgJ"/>
    <property type="match status" value="1"/>
</dbReference>
<reference evidence="12" key="1">
    <citation type="submission" date="2018-06" db="EMBL/GenBank/DDBJ databases">
        <authorList>
            <person name="Zhirakovskaya E."/>
        </authorList>
    </citation>
    <scope>NUCLEOTIDE SEQUENCE</scope>
</reference>
<dbReference type="AlphaFoldDB" id="A0A3B1BGQ1"/>
<evidence type="ECO:0000256" key="5">
    <source>
        <dbReference type="ARBA" id="ARBA00013433"/>
    </source>
</evidence>
<dbReference type="Pfam" id="PF01832">
    <property type="entry name" value="Glucosaminidase"/>
    <property type="match status" value="1"/>
</dbReference>
<evidence type="ECO:0000256" key="6">
    <source>
        <dbReference type="ARBA" id="ARBA00022764"/>
    </source>
</evidence>
<keyword evidence="12" id="KW-0969">Cilium</keyword>
<accession>A0A3B1BGQ1</accession>
<dbReference type="PANTHER" id="PTHR33308:SF9">
    <property type="entry name" value="PEPTIDOGLYCAN HYDROLASE FLGJ"/>
    <property type="match status" value="1"/>
</dbReference>
<evidence type="ECO:0000256" key="3">
    <source>
        <dbReference type="ARBA" id="ARBA00006880"/>
    </source>
</evidence>
<dbReference type="GO" id="GO:0044780">
    <property type="term" value="P:bacterial-type flagellum assembly"/>
    <property type="evidence" value="ECO:0007669"/>
    <property type="project" value="InterPro"/>
</dbReference>
<dbReference type="Gene3D" id="1.10.530.10">
    <property type="match status" value="1"/>
</dbReference>
<dbReference type="InterPro" id="IPR051056">
    <property type="entry name" value="Glycosyl_Hydrolase_73"/>
</dbReference>
<comment type="similarity">
    <text evidence="3">In the N-terminal section; belongs to the FlgJ family.</text>
</comment>
<dbReference type="GO" id="GO:0071973">
    <property type="term" value="P:bacterial-type flagellum-dependent cell motility"/>
    <property type="evidence" value="ECO:0007669"/>
    <property type="project" value="TreeGrafter"/>
</dbReference>
<dbReference type="PANTHER" id="PTHR33308">
    <property type="entry name" value="PEPTIDOGLYCAN HYDROLASE FLGJ"/>
    <property type="match status" value="1"/>
</dbReference>
<comment type="similarity">
    <text evidence="4">In the C-terminal section; belongs to the glycosyl hydrolase 73 family.</text>
</comment>
<evidence type="ECO:0000256" key="9">
    <source>
        <dbReference type="ARBA" id="ARBA00023316"/>
    </source>
</evidence>
<evidence type="ECO:0000256" key="7">
    <source>
        <dbReference type="ARBA" id="ARBA00022801"/>
    </source>
</evidence>
<keyword evidence="12" id="KW-0282">Flagellum</keyword>
<dbReference type="InterPro" id="IPR002901">
    <property type="entry name" value="MGlyc_endo_b_GlcNAc-like_dom"/>
</dbReference>
<keyword evidence="6" id="KW-0574">Periplasm</keyword>
<dbReference type="PRINTS" id="PR01002">
    <property type="entry name" value="FLGFLGJ"/>
</dbReference>
<keyword evidence="8" id="KW-0326">Glycosidase</keyword>
<dbReference type="Pfam" id="PF10135">
    <property type="entry name" value="Rod-binding"/>
    <property type="match status" value="1"/>
</dbReference>
<sequence>MQMLSSQLSPSTLSQDVYTDLSGLSRLRKQAQDDPEKTLKAVAQQFEALFMQMVLKSMRDASFGDPVFDSSQSEFYQDMFDKQLTLNMTQGRGMGMAEALERQMRGQIQMPVLDNALSATNDTEKTKSTEFIMPVLRAVSLRSQKPQTDKDVTMNTGENISFSSPEVFVRQLLPLAREAADKLGVDAEVLLAQAALETGWGKHISQHADGSSSNNLFNIKASHDWEGGRVAIRTLEYRDGVAKHERAAFRAYDSFADSFNDYVDFLKSRPRYQSALEQAGDAESFIRELHGAGYATDPNYADKILNIMQRPTLQTAMENGNQYAG</sequence>
<evidence type="ECO:0000256" key="2">
    <source>
        <dbReference type="ARBA" id="ARBA00004418"/>
    </source>
</evidence>
<feature type="domain" description="Mannosyl-glycoprotein endo-beta-N-acetylglucosamidase-like" evidence="11">
    <location>
        <begin position="153"/>
        <end position="324"/>
    </location>
</feature>
<protein>
    <recommendedName>
        <fullName evidence="5">Peptidoglycan hydrolase FlgJ</fullName>
    </recommendedName>
    <alternativeName>
        <fullName evidence="10">Muramidase FlgJ</fullName>
    </alternativeName>
</protein>
<comment type="subcellular location">
    <subcellularLocation>
        <location evidence="2">Periplasm</location>
    </subcellularLocation>
</comment>